<evidence type="ECO:0000313" key="1">
    <source>
        <dbReference type="EMBL" id="NPE14667.1"/>
    </source>
</evidence>
<accession>A0ABX2AV76</accession>
<evidence type="ECO:0000313" key="2">
    <source>
        <dbReference type="Proteomes" id="UP001193734"/>
    </source>
</evidence>
<sequence>MSYDNVTNTIIIANDGGDKDVDVQIYKDGVLVYADCDNVGKGSSLNYIMTDEESGDYYVRVDVEGRGSIETTITNE</sequence>
<proteinExistence type="predicted"/>
<dbReference type="Proteomes" id="UP001193734">
    <property type="component" value="Unassembled WGS sequence"/>
</dbReference>
<comment type="caution">
    <text evidence="1">The sequence shown here is derived from an EMBL/GenBank/DDBJ whole genome shotgun (WGS) entry which is preliminary data.</text>
</comment>
<evidence type="ECO:0008006" key="3">
    <source>
        <dbReference type="Google" id="ProtNLM"/>
    </source>
</evidence>
<name>A0ABX2AV76_9BACT</name>
<reference evidence="1 2" key="1">
    <citation type="submission" date="2020-05" db="EMBL/GenBank/DDBJ databases">
        <title>Distinct polysaccharide utilization as determinants for interspecies competition between intestinal Prevotella spp.</title>
        <authorList>
            <person name="Galvez E.J.C."/>
            <person name="Iljazovic A."/>
            <person name="Strowig T."/>
        </authorList>
    </citation>
    <scope>NUCLEOTIDE SEQUENCE [LARGE SCALE GENOMIC DNA]</scope>
    <source>
        <strain evidence="1 2">PROD</strain>
    </source>
</reference>
<dbReference type="EMBL" id="JABKKE010000017">
    <property type="protein sequence ID" value="NPE14667.1"/>
    <property type="molecule type" value="Genomic_DNA"/>
</dbReference>
<protein>
    <recommendedName>
        <fullName evidence="3">Secretion system C-terminal sorting domain-containing protein</fullName>
    </recommendedName>
</protein>
<keyword evidence="2" id="KW-1185">Reference proteome</keyword>
<gene>
    <name evidence="1" type="ORF">HPS55_10115</name>
</gene>
<organism evidence="1 2">
    <name type="scientific">Xylanibacter rodentium</name>
    <dbReference type="NCBI Taxonomy" id="2736289"/>
    <lineage>
        <taxon>Bacteria</taxon>
        <taxon>Pseudomonadati</taxon>
        <taxon>Bacteroidota</taxon>
        <taxon>Bacteroidia</taxon>
        <taxon>Bacteroidales</taxon>
        <taxon>Prevotellaceae</taxon>
        <taxon>Xylanibacter</taxon>
    </lineage>
</organism>
<dbReference type="GeneID" id="82158118"/>
<dbReference type="Gene3D" id="2.60.40.3080">
    <property type="match status" value="1"/>
</dbReference>
<dbReference type="RefSeq" id="WP_172324947.1">
    <property type="nucleotide sequence ID" value="NZ_CASGIA010000013.1"/>
</dbReference>